<dbReference type="GO" id="GO:0019240">
    <property type="term" value="P:citrulline biosynthetic process"/>
    <property type="evidence" value="ECO:0007669"/>
    <property type="project" value="TreeGrafter"/>
</dbReference>
<feature type="binding site" description="in other chain" evidence="2">
    <location>
        <begin position="47"/>
        <end position="50"/>
    </location>
    <ligand>
        <name>carbamoyl phosphate</name>
        <dbReference type="ChEBI" id="CHEBI:58228"/>
        <note>ligand shared between two neighboring subunits</note>
    </ligand>
</feature>
<sequence length="313" mass="35464">MKNFTSVTDVEDPIALIKKAALCKKSPFENDHLGKHKTLGLIFFNPSLRTRLSTQRAAYNLGMNVIVMNIDKDSWKLEFEDGQIMNSDKAEHVKEAVAVMSQYCDLLGVRTFPGLVNRDEDYSEFILNQFIKYSSVPIISLESATLHPLQSLADMLTIDELKIVKPKIVLTWAPHIRALPQAVSNSFVEWCKASQADITVTCPEGFELSPEFMEGVKLEHNQKEAFKGADIIYAKNWSSFNDYGKIGQNLDHWIVDQEKMNLTNQAKFMHCLPVRRNLVVSDEVLDSSIVIEEANNRTYAAQAVLQEFLTSMK</sequence>
<proteinExistence type="inferred from homology"/>
<dbReference type="EC" id="2.1.3.11" evidence="2"/>
<dbReference type="Proteomes" id="UP001185092">
    <property type="component" value="Unassembled WGS sequence"/>
</dbReference>
<feature type="binding site" evidence="2">
    <location>
        <position position="75"/>
    </location>
    <ligand>
        <name>carbamoyl phosphate</name>
        <dbReference type="ChEBI" id="CHEBI:58228"/>
        <note>ligand shared between two neighboring subunits</note>
    </ligand>
</feature>
<dbReference type="EMBL" id="JAVDQD010000003">
    <property type="protein sequence ID" value="MDR6239753.1"/>
    <property type="molecule type" value="Genomic_DNA"/>
</dbReference>
<dbReference type="GO" id="GO:0042450">
    <property type="term" value="P:L-arginine biosynthetic process via ornithine"/>
    <property type="evidence" value="ECO:0007669"/>
    <property type="project" value="TreeGrafter"/>
</dbReference>
<feature type="binding site" description="in other chain" evidence="2">
    <location>
        <begin position="147"/>
        <end position="150"/>
    </location>
    <ligand>
        <name>carbamoyl phosphate</name>
        <dbReference type="ChEBI" id="CHEBI:58228"/>
        <note>ligand shared between two neighboring subunits</note>
    </ligand>
</feature>
<dbReference type="InterPro" id="IPR006131">
    <property type="entry name" value="Asp_carbamoyltransf_Asp/Orn-bd"/>
</dbReference>
<dbReference type="InterPro" id="IPR043696">
    <property type="entry name" value="ArgF'-like"/>
</dbReference>
<dbReference type="AlphaFoldDB" id="A0AAE3XPJ4"/>
<gene>
    <name evidence="2" type="primary">argF'</name>
    <name evidence="5" type="ORF">HNQ88_002801</name>
</gene>
<dbReference type="PANTHER" id="PTHR45753">
    <property type="entry name" value="ORNITHINE CARBAMOYLTRANSFERASE, MITOCHONDRIAL"/>
    <property type="match status" value="1"/>
</dbReference>
<feature type="binding site" evidence="2">
    <location>
        <position position="142"/>
    </location>
    <ligand>
        <name>N(2)-succinyl-L-ornithine</name>
        <dbReference type="ChEBI" id="CHEBI:58514"/>
    </ligand>
</feature>
<evidence type="ECO:0000256" key="2">
    <source>
        <dbReference type="HAMAP-Rule" id="MF_02235"/>
    </source>
</evidence>
<feature type="binding site" description="in other chain" evidence="2">
    <location>
        <position position="297"/>
    </location>
    <ligand>
        <name>carbamoyl phosphate</name>
        <dbReference type="ChEBI" id="CHEBI:58228"/>
        <note>ligand shared between two neighboring subunits</note>
    </ligand>
</feature>
<evidence type="ECO:0000313" key="5">
    <source>
        <dbReference type="EMBL" id="MDR6239753.1"/>
    </source>
</evidence>
<comment type="similarity">
    <text evidence="2">Belongs to the aspartate/ornithine carbamoyltransferase superfamily. SOTCase family.</text>
</comment>
<dbReference type="PRINTS" id="PR00101">
    <property type="entry name" value="ATCASE"/>
</dbReference>
<comment type="caution">
    <text evidence="5">The sequence shown here is derived from an EMBL/GenBank/DDBJ whole genome shotgun (WGS) entry which is preliminary data.</text>
</comment>
<dbReference type="GO" id="GO:0016597">
    <property type="term" value="F:amino acid binding"/>
    <property type="evidence" value="ECO:0007669"/>
    <property type="project" value="InterPro"/>
</dbReference>
<feature type="binding site" description="in other chain" evidence="2">
    <location>
        <begin position="271"/>
        <end position="272"/>
    </location>
    <ligand>
        <name>carbamoyl phosphate</name>
        <dbReference type="ChEBI" id="CHEBI:58228"/>
        <note>ligand shared between two neighboring subunits</note>
    </ligand>
</feature>
<evidence type="ECO:0000313" key="6">
    <source>
        <dbReference type="Proteomes" id="UP001185092"/>
    </source>
</evidence>
<feature type="binding site" evidence="2">
    <location>
        <position position="275"/>
    </location>
    <ligand>
        <name>N(2)-succinyl-L-ornithine</name>
        <dbReference type="ChEBI" id="CHEBI:58514"/>
    </ligand>
</feature>
<protein>
    <recommendedName>
        <fullName evidence="2">N-succinylornithine carbamoyltransferase</fullName>
        <ecNumber evidence="2">2.1.3.11</ecNumber>
    </recommendedName>
    <alternativeName>
        <fullName evidence="2">N-succinyl-L-ornithine transcarbamylase</fullName>
        <shortName evidence="2">SOTCase</shortName>
    </alternativeName>
</protein>
<dbReference type="SUPFAM" id="SSF53671">
    <property type="entry name" value="Aspartate/ornithine carbamoyltransferase"/>
    <property type="match status" value="1"/>
</dbReference>
<keyword evidence="2" id="KW-0055">Arginine biosynthesis</keyword>
<evidence type="ECO:0000256" key="1">
    <source>
        <dbReference type="ARBA" id="ARBA00022679"/>
    </source>
</evidence>
<dbReference type="HAMAP" id="MF_02235">
    <property type="entry name" value="SOTCase"/>
    <property type="match status" value="1"/>
</dbReference>
<dbReference type="Pfam" id="PF02729">
    <property type="entry name" value="OTCace_N"/>
    <property type="match status" value="1"/>
</dbReference>
<dbReference type="InterPro" id="IPR036901">
    <property type="entry name" value="Asp/Orn_carbamoylTrfase_sf"/>
</dbReference>
<dbReference type="PANTHER" id="PTHR45753:SF3">
    <property type="entry name" value="ORNITHINE TRANSCARBAMYLASE, MITOCHONDRIAL"/>
    <property type="match status" value="1"/>
</dbReference>
<comment type="function">
    <text evidence="2">Catalyzes the transfer of the carbamoyl group from carbamoyl phosphate to the delta-amino group of N(2)-succinyl-L-ornithine to produce N(2)-succinyl-L-citrulline. Is essential for arginine biosynthesis.</text>
</comment>
<feature type="binding site" evidence="2">
    <location>
        <position position="175"/>
    </location>
    <ligand>
        <name>N(2)-succinyl-L-ornithine</name>
        <dbReference type="ChEBI" id="CHEBI:58514"/>
    </ligand>
</feature>
<dbReference type="Pfam" id="PF00185">
    <property type="entry name" value="OTCace"/>
    <property type="match status" value="1"/>
</dbReference>
<comment type="catalytic activity">
    <reaction evidence="2">
        <text>N(2)-succinyl-L-ornithine + carbamoyl phosphate = N(2)-succinyl-L-citrulline + phosphate + H(+)</text>
        <dbReference type="Rhea" id="RHEA:25884"/>
        <dbReference type="ChEBI" id="CHEBI:15378"/>
        <dbReference type="ChEBI" id="CHEBI:43474"/>
        <dbReference type="ChEBI" id="CHEBI:58228"/>
        <dbReference type="ChEBI" id="CHEBI:58514"/>
        <dbReference type="ChEBI" id="CHEBI:58862"/>
        <dbReference type="EC" id="2.1.3.11"/>
    </reaction>
</comment>
<dbReference type="Gene3D" id="3.40.50.1370">
    <property type="entry name" value="Aspartate/ornithine carbamoyltransferase"/>
    <property type="match status" value="2"/>
</dbReference>
<dbReference type="InterPro" id="IPR006130">
    <property type="entry name" value="Asp/Orn_carbamoylTrfase"/>
</dbReference>
<comment type="subunit">
    <text evidence="2">Homotrimer.</text>
</comment>
<dbReference type="GO" id="GO:0004585">
    <property type="term" value="F:ornithine carbamoyltransferase activity"/>
    <property type="evidence" value="ECO:0007669"/>
    <property type="project" value="InterPro"/>
</dbReference>
<dbReference type="RefSeq" id="WP_309939515.1">
    <property type="nucleotide sequence ID" value="NZ_AP025305.1"/>
</dbReference>
<evidence type="ECO:0000259" key="3">
    <source>
        <dbReference type="Pfam" id="PF00185"/>
    </source>
</evidence>
<name>A0AAE3XPJ4_9BACT</name>
<comment type="pathway">
    <text evidence="2">Amino-acid biosynthesis; L-arginine biosynthesis.</text>
</comment>
<reference evidence="5" key="1">
    <citation type="submission" date="2023-07" db="EMBL/GenBank/DDBJ databases">
        <title>Genomic Encyclopedia of Type Strains, Phase IV (KMG-IV): sequencing the most valuable type-strain genomes for metagenomic binning, comparative biology and taxonomic classification.</title>
        <authorList>
            <person name="Goeker M."/>
        </authorList>
    </citation>
    <scope>NUCLEOTIDE SEQUENCE</scope>
    <source>
        <strain evidence="5">DSM 26174</strain>
    </source>
</reference>
<accession>A0AAE3XPJ4</accession>
<keyword evidence="1 2" id="KW-0808">Transferase</keyword>
<keyword evidence="2" id="KW-0028">Amino-acid biosynthesis</keyword>
<feature type="domain" description="Aspartate/ornithine carbamoyltransferase Asp/Orn-binding" evidence="3">
    <location>
        <begin position="183"/>
        <end position="306"/>
    </location>
</feature>
<organism evidence="5 6">
    <name type="scientific">Aureibacter tunicatorum</name>
    <dbReference type="NCBI Taxonomy" id="866807"/>
    <lineage>
        <taxon>Bacteria</taxon>
        <taxon>Pseudomonadati</taxon>
        <taxon>Bacteroidota</taxon>
        <taxon>Cytophagia</taxon>
        <taxon>Cytophagales</taxon>
        <taxon>Persicobacteraceae</taxon>
        <taxon>Aureibacter</taxon>
    </lineage>
</organism>
<evidence type="ECO:0000259" key="4">
    <source>
        <dbReference type="Pfam" id="PF02729"/>
    </source>
</evidence>
<feature type="domain" description="Aspartate/ornithine carbamoyltransferase carbamoyl-P binding" evidence="4">
    <location>
        <begin position="2"/>
        <end position="160"/>
    </location>
</feature>
<dbReference type="InterPro" id="IPR006132">
    <property type="entry name" value="Asp/Orn_carbamoyltranf_P-bd"/>
</dbReference>
<dbReference type="NCBIfam" id="NF003384">
    <property type="entry name" value="PRK04523.1"/>
    <property type="match status" value="1"/>
</dbReference>
<keyword evidence="6" id="KW-1185">Reference proteome</keyword>
<dbReference type="PRINTS" id="PR00100">
    <property type="entry name" value="AOTCASE"/>
</dbReference>
<feature type="binding site" evidence="2">
    <location>
        <position position="235"/>
    </location>
    <ligand>
        <name>N(2)-succinyl-L-ornithine</name>
        <dbReference type="ChEBI" id="CHEBI:58514"/>
    </ligand>
</feature>
<feature type="binding site" description="in other chain" evidence="2">
    <location>
        <position position="110"/>
    </location>
    <ligand>
        <name>carbamoyl phosphate</name>
        <dbReference type="ChEBI" id="CHEBI:58228"/>
        <note>ligand shared between two neighboring subunits</note>
    </ligand>
</feature>